<accession>A0AAU9JXF7</accession>
<protein>
    <recommendedName>
        <fullName evidence="3">PNPLA domain-containing protein</fullName>
    </recommendedName>
</protein>
<keyword evidence="5" id="KW-1185">Reference proteome</keyword>
<sequence length="315" mass="34567">MWLLVLVNFILTSQVLGINGKCRILALGGNSDKGAYEAGAINGLFSNLPAGEFSYDVVTGNGVGAWNAFLLAQWAVGNEAQAGAAINQFWLNFNKTKFYKEWAGGEAQGILLEHGLYDARPLEQSIKYYSNGSYKRWTGVGATDLLSGNYVFFNSSKLSLETMNLGVRASMAQQGTFPYIEFNNLELITGSVKFSVDILSGINACEELGYGQQNMIVDVILCSGKKLATINASKYTTIKVLKRTYEVQDYLDTMKIVVNSPLDYPDITVRTVTYPSQAIPESDVPYDFTPSELQSMITLGTQDAQSALKVSYLYN</sequence>
<evidence type="ECO:0000256" key="2">
    <source>
        <dbReference type="SAM" id="SignalP"/>
    </source>
</evidence>
<proteinExistence type="predicted"/>
<evidence type="ECO:0000256" key="1">
    <source>
        <dbReference type="ARBA" id="ARBA00023098"/>
    </source>
</evidence>
<keyword evidence="1" id="KW-0443">Lipid metabolism</keyword>
<organism evidence="4 5">
    <name type="scientific">Blepharisma stoltei</name>
    <dbReference type="NCBI Taxonomy" id="1481888"/>
    <lineage>
        <taxon>Eukaryota</taxon>
        <taxon>Sar</taxon>
        <taxon>Alveolata</taxon>
        <taxon>Ciliophora</taxon>
        <taxon>Postciliodesmatophora</taxon>
        <taxon>Heterotrichea</taxon>
        <taxon>Heterotrichida</taxon>
        <taxon>Blepharismidae</taxon>
        <taxon>Blepharisma</taxon>
    </lineage>
</organism>
<dbReference type="GO" id="GO:0006629">
    <property type="term" value="P:lipid metabolic process"/>
    <property type="evidence" value="ECO:0007669"/>
    <property type="project" value="UniProtKB-KW"/>
</dbReference>
<dbReference type="Proteomes" id="UP001162131">
    <property type="component" value="Unassembled WGS sequence"/>
</dbReference>
<evidence type="ECO:0000313" key="5">
    <source>
        <dbReference type="Proteomes" id="UP001162131"/>
    </source>
</evidence>
<dbReference type="InterPro" id="IPR002641">
    <property type="entry name" value="PNPLA_dom"/>
</dbReference>
<feature type="domain" description="PNPLA" evidence="3">
    <location>
        <begin position="29"/>
        <end position="192"/>
    </location>
</feature>
<dbReference type="SUPFAM" id="SSF52151">
    <property type="entry name" value="FabD/lysophospholipase-like"/>
    <property type="match status" value="1"/>
</dbReference>
<comment type="caution">
    <text evidence="4">The sequence shown here is derived from an EMBL/GenBank/DDBJ whole genome shotgun (WGS) entry which is preliminary data.</text>
</comment>
<dbReference type="AlphaFoldDB" id="A0AAU9JXF7"/>
<name>A0AAU9JXF7_9CILI</name>
<gene>
    <name evidence="4" type="ORF">BSTOLATCC_MIC55823</name>
</gene>
<feature type="signal peptide" evidence="2">
    <location>
        <begin position="1"/>
        <end position="17"/>
    </location>
</feature>
<dbReference type="Pfam" id="PF01734">
    <property type="entry name" value="Patatin"/>
    <property type="match status" value="1"/>
</dbReference>
<dbReference type="InterPro" id="IPR016035">
    <property type="entry name" value="Acyl_Trfase/lysoPLipase"/>
</dbReference>
<evidence type="ECO:0000313" key="4">
    <source>
        <dbReference type="EMBL" id="CAG9332373.1"/>
    </source>
</evidence>
<feature type="chain" id="PRO_5043784569" description="PNPLA domain-containing protein" evidence="2">
    <location>
        <begin position="18"/>
        <end position="315"/>
    </location>
</feature>
<dbReference type="Gene3D" id="3.40.1090.10">
    <property type="entry name" value="Cytosolic phospholipase A2 catalytic domain"/>
    <property type="match status" value="1"/>
</dbReference>
<keyword evidence="2" id="KW-0732">Signal</keyword>
<dbReference type="EMBL" id="CAJZBQ010000054">
    <property type="protein sequence ID" value="CAG9332373.1"/>
    <property type="molecule type" value="Genomic_DNA"/>
</dbReference>
<evidence type="ECO:0000259" key="3">
    <source>
        <dbReference type="Pfam" id="PF01734"/>
    </source>
</evidence>
<reference evidence="4" key="1">
    <citation type="submission" date="2021-09" db="EMBL/GenBank/DDBJ databases">
        <authorList>
            <consortium name="AG Swart"/>
            <person name="Singh M."/>
            <person name="Singh A."/>
            <person name="Seah K."/>
            <person name="Emmerich C."/>
        </authorList>
    </citation>
    <scope>NUCLEOTIDE SEQUENCE</scope>
    <source>
        <strain evidence="4">ATCC30299</strain>
    </source>
</reference>